<feature type="region of interest" description="Disordered" evidence="9">
    <location>
        <begin position="909"/>
        <end position="1121"/>
    </location>
</feature>
<reference evidence="12" key="2">
    <citation type="submission" date="2025-08" db="UniProtKB">
        <authorList>
            <consortium name="Ensembl"/>
        </authorList>
    </citation>
    <scope>IDENTIFICATION</scope>
</reference>
<keyword evidence="4" id="KW-1003">Cell membrane</keyword>
<evidence type="ECO:0000256" key="9">
    <source>
        <dbReference type="SAM" id="MobiDB-lite"/>
    </source>
</evidence>
<evidence type="ECO:0000256" key="6">
    <source>
        <dbReference type="ARBA" id="ARBA00022614"/>
    </source>
</evidence>
<dbReference type="SMART" id="SM00368">
    <property type="entry name" value="LRR_RI"/>
    <property type="match status" value="7"/>
</dbReference>
<dbReference type="PANTHER" id="PTHR24112">
    <property type="entry name" value="LEUCINE-RICH REPEAT, ISOFORM F-RELATED"/>
    <property type="match status" value="1"/>
</dbReference>
<feature type="compositionally biased region" description="Polar residues" evidence="9">
    <location>
        <begin position="951"/>
        <end position="970"/>
    </location>
</feature>
<dbReference type="InterPro" id="IPR001611">
    <property type="entry name" value="Leu-rich_rpt"/>
</dbReference>
<dbReference type="Pfam" id="PF17888">
    <property type="entry name" value="Carm_PH"/>
    <property type="match status" value="1"/>
</dbReference>
<feature type="region of interest" description="Disordered" evidence="9">
    <location>
        <begin position="1544"/>
        <end position="1568"/>
    </location>
</feature>
<keyword evidence="7" id="KW-0677">Repeat</keyword>
<feature type="compositionally biased region" description="Basic and acidic residues" evidence="9">
    <location>
        <begin position="1273"/>
        <end position="1304"/>
    </location>
</feature>
<feature type="region of interest" description="Disordered" evidence="9">
    <location>
        <begin position="1219"/>
        <end position="1515"/>
    </location>
</feature>
<feature type="compositionally biased region" description="Gly residues" evidence="9">
    <location>
        <begin position="924"/>
        <end position="937"/>
    </location>
</feature>
<feature type="compositionally biased region" description="Low complexity" evidence="9">
    <location>
        <begin position="1233"/>
        <end position="1257"/>
    </location>
</feature>
<feature type="compositionally biased region" description="Pro residues" evidence="9">
    <location>
        <begin position="1392"/>
        <end position="1411"/>
    </location>
</feature>
<feature type="compositionally biased region" description="Basic residues" evidence="9">
    <location>
        <begin position="1019"/>
        <end position="1034"/>
    </location>
</feature>
<dbReference type="GO" id="GO:0005737">
    <property type="term" value="C:cytoplasm"/>
    <property type="evidence" value="ECO:0007669"/>
    <property type="project" value="UniProtKB-SubCell"/>
</dbReference>
<dbReference type="GO" id="GO:0016477">
    <property type="term" value="P:cell migration"/>
    <property type="evidence" value="ECO:0007669"/>
    <property type="project" value="TreeGrafter"/>
</dbReference>
<dbReference type="GeneTree" id="ENSGT00940000155112"/>
<evidence type="ECO:0000259" key="10">
    <source>
        <dbReference type="Pfam" id="PF16000"/>
    </source>
</evidence>
<evidence type="ECO:0000256" key="5">
    <source>
        <dbReference type="ARBA" id="ARBA00022490"/>
    </source>
</evidence>
<sequence length="1568" mass="172291">MALQVVVPFGLQDDITRLLKPQRVDFMRQVHVHQFRGHTESRVLSVPIDSQCCLSLQAESSFSYLEIYAIIIENINQVVIQTDRQVYWFGLMSVENLEAVVSHVTASLKKIFPDSSPGKLLKKVPPDLQERLWTLTSSVENYLNGTQGPCGGFSDTYEALCDFNEFPCRQEVQWDVDNIYHVQNCREFKLLDFSHLDSRDLSLAVAALSFSHWFTRISSKDFKVPPDVQEQIIYMITRSPTLEDVSLESCGLKLDFCMNMARALQEHNSSALRIINLSANQIEDKGVTALSQQLDRLPCGLTHLSLSKVALTPKGVGSLAGVLVQSRSLCGSLTHLDLSGNPGSMATVEATSLFKFLSGPNVLSFLDLSCTDCPLDTLFVSLSVGCCSKLSHLNLSRNIFSHRKVKEVTRSVREFFSKTAELKYIGLAGTKLPPDALRLLLQGLATNTHLCGLELDISCCELRSAGAQVIQEHIFEVKAISSLILSDNGFESDMVTLVLSIGRSHSIRHLALGGNFAMKSRALTDVLHRIVQLIQEEECPLESLSVCDSKLKTGTTILINSLASNANLSKIDISGNLIGDTGAKMLAKALMINTKLKTLIWDRNSVTAKGFMDVANALERNFTLQQMSLPMSDIFQAYRTSAERTEEAMQRIQVCLLRNNRKQNETPEHMLDLQRGLQTTYSEQIVQGLCLKLKESVRPLTCCNIQEVQSDILAAEEVLHNAKTSLLPTLYGLGRAPSSGTMLEHIIQDTSRNVTNEITEEIQELAQTLLQEAQSVCPRVVQRSSVNERLADCVAKKSRQVAHFIQSTLQEAQAHISDKLSELKLAVSISLAESIIDDVLQDLSASQQKLDRHTKEHTQPSSLKTTVPQLRVVEHEFPTDEYGLVNWRNSFHGKSIRPAPSVKSLLEVDTEQQARESAHYQQEGGEGGGGSGEGGGLLRVSGAGERRRRLSSSLATPPSVTPAGQLTFGSPSHPAREADAGAAVAAAAAALSNREPRRPEPAPPRPPMDLPIEGQALRHYTRSRPRPNRRHRQPPSKPQEQAAESENEVYENMGRVDEGVEEFFTKKIIPDDPLKHQREEALTKAQPTREPTSITIAPATTSTSTTTATATPTPPKNIKKKFGDFFAFKKVRSGRGAKGEGAPEGKAKKTSIADLIRPLREAARAEKEREKEKEREREREKEREKKVKSEDDNIKEASDVITTTTTDAVPAVVAGVEDAVPPAVPSPTPVPNTAPVSTPSPVLSPSPASDVSALSPTSPTPSPCPAPLVLPSVEREKSRTLEKSRTPDGERRPKPTRRSLREGKSQSLILLTGLEPEDSTPTTAKKHASESSSSFEQRLHVMLHRMGVGKTPPPDSKSSQVSAILDNNQEPPATFMKPRTMSTSSDTRRPRPALPERPIGPLPPKPAPKPILLPATDSPMAPRIFPAVPKQLTPSPEGQLTEAEPSQGPQPQQREGPTPSPRKETPPAPSPRRGISTVESRERSERAQSVTEETLPKPRPRMKPSPQRRAVSVHEESLLQHAALLDPEELKAALPRLQRSPVRKRANLGELPPCTEDLPEGEEGEVQD</sequence>
<proteinExistence type="inferred from homology"/>
<organism evidence="12 13">
    <name type="scientific">Denticeps clupeoides</name>
    <name type="common">denticle herring</name>
    <dbReference type="NCBI Taxonomy" id="299321"/>
    <lineage>
        <taxon>Eukaryota</taxon>
        <taxon>Metazoa</taxon>
        <taxon>Chordata</taxon>
        <taxon>Craniata</taxon>
        <taxon>Vertebrata</taxon>
        <taxon>Euteleostomi</taxon>
        <taxon>Actinopterygii</taxon>
        <taxon>Neopterygii</taxon>
        <taxon>Teleostei</taxon>
        <taxon>Clupei</taxon>
        <taxon>Clupeiformes</taxon>
        <taxon>Denticipitoidei</taxon>
        <taxon>Denticipitidae</taxon>
        <taxon>Denticeps</taxon>
    </lineage>
</organism>
<dbReference type="Gene3D" id="2.30.29.30">
    <property type="entry name" value="Pleckstrin-homology domain (PH domain)/Phosphotyrosine-binding domain (PTB)"/>
    <property type="match status" value="1"/>
</dbReference>
<feature type="compositionally biased region" description="Pro residues" evidence="9">
    <location>
        <begin position="1222"/>
        <end position="1232"/>
    </location>
</feature>
<dbReference type="GO" id="GO:0030027">
    <property type="term" value="C:lamellipodium"/>
    <property type="evidence" value="ECO:0007669"/>
    <property type="project" value="TreeGrafter"/>
</dbReference>
<comment type="subcellular location">
    <subcellularLocation>
        <location evidence="1">Cell membrane</location>
    </subcellularLocation>
    <subcellularLocation>
        <location evidence="2">Cytoplasm</location>
    </subcellularLocation>
</comment>
<dbReference type="InterPro" id="IPR051279">
    <property type="entry name" value="PP1-Reg/Actin-Interact_Protein"/>
</dbReference>
<evidence type="ECO:0000256" key="4">
    <source>
        <dbReference type="ARBA" id="ARBA00022475"/>
    </source>
</evidence>
<feature type="compositionally biased region" description="Acidic residues" evidence="9">
    <location>
        <begin position="1557"/>
        <end position="1568"/>
    </location>
</feature>
<protein>
    <submittedName>
        <fullName evidence="12">Capping protein regulator and myosin 1 linker 2</fullName>
    </submittedName>
</protein>
<dbReference type="GO" id="GO:0034315">
    <property type="term" value="P:regulation of Arp2/3 complex-mediated actin nucleation"/>
    <property type="evidence" value="ECO:0007669"/>
    <property type="project" value="TreeGrafter"/>
</dbReference>
<dbReference type="Ensembl" id="ENSDCDT00010069920.1">
    <property type="protein sequence ID" value="ENSDCDP00010059207.1"/>
    <property type="gene ID" value="ENSDCDG00010033142.1"/>
</dbReference>
<evidence type="ECO:0000259" key="11">
    <source>
        <dbReference type="Pfam" id="PF17888"/>
    </source>
</evidence>
<dbReference type="Proteomes" id="UP000694580">
    <property type="component" value="Chromosome 17"/>
</dbReference>
<dbReference type="InterPro" id="IPR031943">
    <property type="entry name" value="CARMIL_C"/>
</dbReference>
<dbReference type="InterPro" id="IPR041245">
    <property type="entry name" value="CARMIL_PH"/>
</dbReference>
<keyword evidence="13" id="KW-1185">Reference proteome</keyword>
<evidence type="ECO:0000256" key="7">
    <source>
        <dbReference type="ARBA" id="ARBA00022737"/>
    </source>
</evidence>
<name>A0AAY4ENI1_9TELE</name>
<evidence type="ECO:0000256" key="2">
    <source>
        <dbReference type="ARBA" id="ARBA00004496"/>
    </source>
</evidence>
<feature type="domain" description="CARMIL C-terminal" evidence="10">
    <location>
        <begin position="773"/>
        <end position="1135"/>
    </location>
</feature>
<reference evidence="12 13" key="1">
    <citation type="submission" date="2020-06" db="EMBL/GenBank/DDBJ databases">
        <authorList>
            <consortium name="Wellcome Sanger Institute Data Sharing"/>
        </authorList>
    </citation>
    <scope>NUCLEOTIDE SEQUENCE [LARGE SCALE GENOMIC DNA]</scope>
</reference>
<dbReference type="Gene3D" id="6.10.140.1850">
    <property type="match status" value="1"/>
</dbReference>
<dbReference type="Gene3D" id="3.80.10.10">
    <property type="entry name" value="Ribonuclease Inhibitor"/>
    <property type="match status" value="1"/>
</dbReference>
<dbReference type="SUPFAM" id="SSF52047">
    <property type="entry name" value="RNI-like"/>
    <property type="match status" value="2"/>
</dbReference>
<dbReference type="InterPro" id="IPR011993">
    <property type="entry name" value="PH-like_dom_sf"/>
</dbReference>
<keyword evidence="8" id="KW-0472">Membrane</keyword>
<evidence type="ECO:0000256" key="1">
    <source>
        <dbReference type="ARBA" id="ARBA00004236"/>
    </source>
</evidence>
<feature type="compositionally biased region" description="Basic and acidic residues" evidence="9">
    <location>
        <begin position="1157"/>
        <end position="1198"/>
    </location>
</feature>
<reference evidence="12" key="3">
    <citation type="submission" date="2025-09" db="UniProtKB">
        <authorList>
            <consortium name="Ensembl"/>
        </authorList>
    </citation>
    <scope>IDENTIFICATION</scope>
</reference>
<feature type="compositionally biased region" description="Polar residues" evidence="9">
    <location>
        <begin position="1356"/>
        <end position="1371"/>
    </location>
</feature>
<gene>
    <name evidence="12" type="primary">carmil2</name>
</gene>
<dbReference type="Pfam" id="PF16000">
    <property type="entry name" value="CARMIL_C"/>
    <property type="match status" value="1"/>
</dbReference>
<keyword evidence="5" id="KW-0963">Cytoplasm</keyword>
<feature type="compositionally biased region" description="Low complexity" evidence="9">
    <location>
        <begin position="1091"/>
        <end position="1111"/>
    </location>
</feature>
<keyword evidence="6" id="KW-0433">Leucine-rich repeat</keyword>
<accession>A0AAY4ENI1</accession>
<feature type="region of interest" description="Disordered" evidence="9">
    <location>
        <begin position="1133"/>
        <end position="1207"/>
    </location>
</feature>
<evidence type="ECO:0000256" key="8">
    <source>
        <dbReference type="ARBA" id="ARBA00023136"/>
    </source>
</evidence>
<evidence type="ECO:0000313" key="13">
    <source>
        <dbReference type="Proteomes" id="UP000694580"/>
    </source>
</evidence>
<feature type="compositionally biased region" description="Low complexity" evidence="9">
    <location>
        <begin position="980"/>
        <end position="990"/>
    </location>
</feature>
<feature type="domain" description="CARMIL pleckstrin homology" evidence="11">
    <location>
        <begin position="57"/>
        <end position="113"/>
    </location>
</feature>
<dbReference type="PANTHER" id="PTHR24112:SF32">
    <property type="entry name" value="CAPPING PROTEIN, ARP2_3 AND MYOSIN-I LINKER PROTEIN 2"/>
    <property type="match status" value="1"/>
</dbReference>
<evidence type="ECO:0000256" key="3">
    <source>
        <dbReference type="ARBA" id="ARBA00007298"/>
    </source>
</evidence>
<feature type="compositionally biased region" description="Basic and acidic residues" evidence="9">
    <location>
        <begin position="1054"/>
        <end position="1082"/>
    </location>
</feature>
<dbReference type="GO" id="GO:0005886">
    <property type="term" value="C:plasma membrane"/>
    <property type="evidence" value="ECO:0007669"/>
    <property type="project" value="UniProtKB-SubCell"/>
</dbReference>
<feature type="compositionally biased region" description="Basic and acidic residues" evidence="9">
    <location>
        <begin position="1137"/>
        <end position="1147"/>
    </location>
</feature>
<dbReference type="Pfam" id="PF13516">
    <property type="entry name" value="LRR_6"/>
    <property type="match status" value="2"/>
</dbReference>
<feature type="compositionally biased region" description="Pro residues" evidence="9">
    <location>
        <begin position="1258"/>
        <end position="1268"/>
    </location>
</feature>
<comment type="similarity">
    <text evidence="3">Belongs to the CARMIL family.</text>
</comment>
<dbReference type="InterPro" id="IPR032675">
    <property type="entry name" value="LRR_dom_sf"/>
</dbReference>
<evidence type="ECO:0000313" key="12">
    <source>
        <dbReference type="Ensembl" id="ENSDCDP00010059207.1"/>
    </source>
</evidence>